<sequence length="533" mass="60617">MPPPPRALPEELLEEILLRLPPDDPGCLFRASLVCKPWRSRLTSSAFPRRYREFHGTPPLLGFFENDFSVCCWFAPLSPTSPFLPVHPGDHELLAHDARHGLVLLNGSWKETVELVVWDPVRHRQWELPFPEFDRVSGSAAVLCAVHGCDHLDCCGGPFLVVYVGTDREGVARSSVYSSEARAWGPVTSCEHPDLVVINDWPKVLVGKSVYFLCTLGSIILRYNLLSQELSMVTWPAMYKWEHHSRILMRMEDGVLGCASLQESRLELWAMEFGAHGAVKWVLRRVVELENCLPSRSSYVINFAEGVGVFFVWTNIGIFTVELKSGRIKKISSSTNQPIPYIRFYTPDQSGGITPPSTMASSDNVEMARDEHRDVLLSHLSGEVGDDKEKWVEKVEEDCEWEEDGWEDEEKFEEEKGAREKCQVRKQKKLAQVHFEDGSEAIEEGEFVRAQICFHNALYYMVLQYGRLSTMCISAYYKYGLALLYEAQSKIAPHQRLVKGVASKDDTRSTKASGSNIWEGDTRKGIWHYYFTP</sequence>
<protein>
    <submittedName>
        <fullName evidence="1">Uncharacterized protein</fullName>
    </submittedName>
</protein>
<evidence type="ECO:0000313" key="2">
    <source>
        <dbReference type="Proteomes" id="UP001732700"/>
    </source>
</evidence>
<proteinExistence type="predicted"/>
<organism evidence="1 2">
    <name type="scientific">Avena sativa</name>
    <name type="common">Oat</name>
    <dbReference type="NCBI Taxonomy" id="4498"/>
    <lineage>
        <taxon>Eukaryota</taxon>
        <taxon>Viridiplantae</taxon>
        <taxon>Streptophyta</taxon>
        <taxon>Embryophyta</taxon>
        <taxon>Tracheophyta</taxon>
        <taxon>Spermatophyta</taxon>
        <taxon>Magnoliopsida</taxon>
        <taxon>Liliopsida</taxon>
        <taxon>Poales</taxon>
        <taxon>Poaceae</taxon>
        <taxon>BOP clade</taxon>
        <taxon>Pooideae</taxon>
        <taxon>Poodae</taxon>
        <taxon>Poeae</taxon>
        <taxon>Poeae Chloroplast Group 1 (Aveneae type)</taxon>
        <taxon>Aveninae</taxon>
        <taxon>Avena</taxon>
    </lineage>
</organism>
<evidence type="ECO:0000313" key="1">
    <source>
        <dbReference type="EnsemblPlants" id="AVESA.00010b.r2.2AG0229170.1.CDS"/>
    </source>
</evidence>
<reference evidence="1" key="2">
    <citation type="submission" date="2025-09" db="UniProtKB">
        <authorList>
            <consortium name="EnsemblPlants"/>
        </authorList>
    </citation>
    <scope>IDENTIFICATION</scope>
</reference>
<dbReference type="EnsemblPlants" id="AVESA.00010b.r2.2AG0229170.1">
    <property type="protein sequence ID" value="AVESA.00010b.r2.2AG0229170.1.CDS"/>
    <property type="gene ID" value="AVESA.00010b.r2.2AG0229170"/>
</dbReference>
<accession>A0ACD5UCD7</accession>
<name>A0ACD5UCD7_AVESA</name>
<keyword evidence="2" id="KW-1185">Reference proteome</keyword>
<dbReference type="Proteomes" id="UP001732700">
    <property type="component" value="Chromosome 2A"/>
</dbReference>
<reference evidence="1" key="1">
    <citation type="submission" date="2021-05" db="EMBL/GenBank/DDBJ databases">
        <authorList>
            <person name="Scholz U."/>
            <person name="Mascher M."/>
            <person name="Fiebig A."/>
        </authorList>
    </citation>
    <scope>NUCLEOTIDE SEQUENCE [LARGE SCALE GENOMIC DNA]</scope>
</reference>